<dbReference type="Proteomes" id="UP001589797">
    <property type="component" value="Unassembled WGS sequence"/>
</dbReference>
<protein>
    <recommendedName>
        <fullName evidence="4">DUF4136 domain-containing protein</fullName>
    </recommendedName>
</protein>
<feature type="chain" id="PRO_5046515838" description="DUF4136 domain-containing protein" evidence="1">
    <location>
        <begin position="20"/>
        <end position="223"/>
    </location>
</feature>
<keyword evidence="3" id="KW-1185">Reference proteome</keyword>
<keyword evidence="1" id="KW-0732">Signal</keyword>
<dbReference type="RefSeq" id="WP_382388702.1">
    <property type="nucleotide sequence ID" value="NZ_JBHLWI010000045.1"/>
</dbReference>
<dbReference type="EMBL" id="JBHLWI010000045">
    <property type="protein sequence ID" value="MFC0264187.1"/>
    <property type="molecule type" value="Genomic_DNA"/>
</dbReference>
<evidence type="ECO:0008006" key="4">
    <source>
        <dbReference type="Google" id="ProtNLM"/>
    </source>
</evidence>
<name>A0ABV6FWC9_9BACT</name>
<proteinExistence type="predicted"/>
<reference evidence="2 3" key="1">
    <citation type="submission" date="2024-09" db="EMBL/GenBank/DDBJ databases">
        <authorList>
            <person name="Sun Q."/>
            <person name="Mori K."/>
        </authorList>
    </citation>
    <scope>NUCLEOTIDE SEQUENCE [LARGE SCALE GENOMIC DNA]</scope>
    <source>
        <strain evidence="2 3">CCM 7650</strain>
    </source>
</reference>
<organism evidence="2 3">
    <name type="scientific">Fontibacter flavus</name>
    <dbReference type="NCBI Taxonomy" id="654838"/>
    <lineage>
        <taxon>Bacteria</taxon>
        <taxon>Pseudomonadati</taxon>
        <taxon>Bacteroidota</taxon>
        <taxon>Cytophagia</taxon>
        <taxon>Cytophagales</taxon>
        <taxon>Cyclobacteriaceae</taxon>
        <taxon>Fontibacter</taxon>
    </lineage>
</organism>
<comment type="caution">
    <text evidence="2">The sequence shown here is derived from an EMBL/GenBank/DDBJ whole genome shotgun (WGS) entry which is preliminary data.</text>
</comment>
<gene>
    <name evidence="2" type="ORF">ACFFIP_15955</name>
</gene>
<sequence length="223" mass="25220">MKKLLIYWILFFCSFGAIAQKSKNSLPIIPADQINQLLVLEPVTYISLINKGNQSEPSDSIGQISKALWMDLVAANQGRIPIGKMIADISDHEKAFYKSEVEDLFVKADNRKTSPNLKIPPLLYQIMEENNSRYVMLSYLSGFTRRKGNMGGQVAKSIGIGILTMGMYAPVPVKAYSNIYVLILDKETSQIAYYKKSLLAEKEPLEQKVLSKQFNQIFKGYFF</sequence>
<evidence type="ECO:0000313" key="2">
    <source>
        <dbReference type="EMBL" id="MFC0264187.1"/>
    </source>
</evidence>
<accession>A0ABV6FWC9</accession>
<feature type="signal peptide" evidence="1">
    <location>
        <begin position="1"/>
        <end position="19"/>
    </location>
</feature>
<evidence type="ECO:0000313" key="3">
    <source>
        <dbReference type="Proteomes" id="UP001589797"/>
    </source>
</evidence>
<evidence type="ECO:0000256" key="1">
    <source>
        <dbReference type="SAM" id="SignalP"/>
    </source>
</evidence>